<name>A0ACC1TJZ6_9AGAR</name>
<comment type="caution">
    <text evidence="1">The sequence shown here is derived from an EMBL/GenBank/DDBJ whole genome shotgun (WGS) entry which is preliminary data.</text>
</comment>
<protein>
    <submittedName>
        <fullName evidence="1">Uncharacterized protein</fullName>
    </submittedName>
</protein>
<evidence type="ECO:0000313" key="2">
    <source>
        <dbReference type="Proteomes" id="UP001163835"/>
    </source>
</evidence>
<accession>A0ACC1TJZ6</accession>
<sequence>MFLLCVEYMNQPCFCAWYSSIKCTQVPAHSAQSGPSTASLNTCRDAELCSNKVPAGLGAHFGLGANLPLLIQPHRSPLVLLILGTSPFAEFNIFYLHACTALGVRISGATYQRAYTRSSEPPRRVTERSFTPEDTDLYFKLKGAVVRVNRREDGMIPCPCGLEEHARYSFQKLNTLNKQSPHPGIDASEWADLPSNKQAEIPSASPIPSPIPTLLDERIVEEAPPHHASIPPLQPSTSSIETQTSSAANPFGGGELPSQLNSLRSGMGQLKDTEMAEEGSETVAGVEPTVEEAEIVCSMDSGIVGEVKGADELEEDEDESDEEDVPSEDEASLVEGDDMDLDIAPSSLSPSEIVSSLSRFNILVEPVYHLPICTECAIPVRLEHMHTHQRTKHFKGVTLPPELRLPSSSELTSLLTTLGADQPSEIPIGPIPRIQGVQIVQGLKCTTSGCIGEVFGAVEGRSRNLRAHQLLVHPQVALADRRSLQVSCQPLSAIRKDRRFVEVIPTSTFTSSSFRLIEKAAETCNLLEHSQVFSLTSNEREKNAVFAQSRWDEVLDGVNLTSLIATISTSQRDAYVFFKRLKLVARNYYKEVMERLPTLPVLTRRYILSSSTSNLKHQPFRRPQDIRTVIEDSDRTSQFIAFLIVHIETPVDGFTIPLHPEVTAHLKALSEILAIETTPDSELGNSIHHAVWLILSRPSDEYIQNELMCPFTRFIISATLKESGTFVRAKVITPVMAQAQWCFRATAAEEIIRVKSAYNGDSLLAYKTHVERYLTDGHSVLFTTLRQNMNFLRALASRQQGLARFNWNIERTVISIDGFPVAVSSYINGVHKTLENVALQIKHLFRGCPYADILELIDNAMIPAQSGQPRWFRDRPTQDKIRYSFFEETENGLRDVRPRLLNHLIEDPKLFTAVDEKLIPKNGAILKWFSELDDVVRGLYYLICTTWGGGSRGTEIEHLLYANHPRNLRNIFIINGLLTIVTEYQKTQSIAGAGKLIARTPAFQVNRLLVLVLGVAYWAAGYIGCFIGMDKLNCQRYFYEVFVLTGVSMESKDFSKVLGSLNSINLGIDLKLSDFRQLSACMLISSTSTSFFDPNDEDPNVVAAHESFGHSLDMGRVNYGLDSTSEATGLAADAVAHMQQVSIKWQVFLKLIHPVLEKQVDRGPGDLSRNSSSVNAHITSHFQSFTAFMDERFNIYERRTQATIRREIESMGIQILEQIRSANAVPSYHHPRRASVHPAARQALKAVLRRKYNPSIGFTSPEQAELVNSVGSSLHVFGIIETGGGKSLAFFGAPFLYPHQLFVVVSPLVALTQDLRRRLLETGINGGIWDEEAIDIHSAQLILVSAHKAGTDEFHNWITCEGVRLRLKRIFVDEAHKIATDDKFRSCFRRFSYLTRSSVPITFLSGSLMPKSMPKILETMGIKDLALVDEIRRYSGRPNLRYVVEKLEDEEQAIPKILDFVRVETVNMGSDDRGIIFTRTRKDADSIAEALNVPKYLGGMSPTERVEAENRWRKRINTQDQWIVATQAFGQGVDYPHVRRVVHLDPMDLLDYFQETARSGRDGLPSICHCFFSKLPPPLSDPNETDHSGRGDMISFLQTVHCLRMAFACFDRVTHSCIALNGELCSNCEKLQEVPYEFSTLDLPRFNKALVPDLTSSSSTLVPSTVASNAARLNAPYNAGKEQLLLLNRILESVVNNGCMDCWVNGDFHADSTVHTRFWAFTSIVATLKGLRMKSSDFWPFCYECWIPFRQPCNHPPPTPDKRLDPEQCTYRIFDNTTGSFTPLLPTLIALIFTHKDSSTGVRVYLQGIERELGLRWFDIGDLSDWLRTTVENPAQSSRNEGVINAHASAHKDDEGEPVMIFQGAQFDLKRVVGGAGIFQCPSCEFEGLKGQIWEHFLDVHGSKVNPSCRQSEDLELPPAKKLKVDLSVSSSPSPESSSSDAVATPITPPTSSPNRDDDKNEDKEEIDDEDDEDLGPTITYPIVLDTDRVFCDHPTTPLLFRFLNEGLSAVVRTCPYEQVMLGAAAEDHDRLWKCSTILLSNKKYEYKRVFTLSLVADHGSCCFKCWTPQHPEFNHSGEPCGGGRSDWEGWWRVVPYLVWRTTYLREKVFGMLGVPDNAFYDAGAYSAWLTQPAYDLLDLNFNRKVTHLVAVVYMFFKLRLSGQLTPPGQGLVMDRTVLAA</sequence>
<evidence type="ECO:0000313" key="1">
    <source>
        <dbReference type="EMBL" id="KAJ3804825.1"/>
    </source>
</evidence>
<organism evidence="1 2">
    <name type="scientific">Lentinula aff. lateritia</name>
    <dbReference type="NCBI Taxonomy" id="2804960"/>
    <lineage>
        <taxon>Eukaryota</taxon>
        <taxon>Fungi</taxon>
        <taxon>Dikarya</taxon>
        <taxon>Basidiomycota</taxon>
        <taxon>Agaricomycotina</taxon>
        <taxon>Agaricomycetes</taxon>
        <taxon>Agaricomycetidae</taxon>
        <taxon>Agaricales</taxon>
        <taxon>Marasmiineae</taxon>
        <taxon>Omphalotaceae</taxon>
        <taxon>Lentinula</taxon>
    </lineage>
</organism>
<gene>
    <name evidence="1" type="ORF">F5876DRAFT_82569</name>
</gene>
<reference evidence="1" key="1">
    <citation type="submission" date="2022-09" db="EMBL/GenBank/DDBJ databases">
        <title>A Global Phylogenomic Analysis of the Shiitake Genus Lentinula.</title>
        <authorList>
            <consortium name="DOE Joint Genome Institute"/>
            <person name="Sierra-Patev S."/>
            <person name="Min B."/>
            <person name="Naranjo-Ortiz M."/>
            <person name="Looney B."/>
            <person name="Konkel Z."/>
            <person name="Slot J.C."/>
            <person name="Sakamoto Y."/>
            <person name="Steenwyk J.L."/>
            <person name="Rokas A."/>
            <person name="Carro J."/>
            <person name="Camarero S."/>
            <person name="Ferreira P."/>
            <person name="Molpeceres G."/>
            <person name="Ruiz-Duenas F.J."/>
            <person name="Serrano A."/>
            <person name="Henrissat B."/>
            <person name="Drula E."/>
            <person name="Hughes K.W."/>
            <person name="Mata J.L."/>
            <person name="Ishikawa N.K."/>
            <person name="Vargas-Isla R."/>
            <person name="Ushijima S."/>
            <person name="Smith C.A."/>
            <person name="Ahrendt S."/>
            <person name="Andreopoulos W."/>
            <person name="He G."/>
            <person name="Labutti K."/>
            <person name="Lipzen A."/>
            <person name="Ng V."/>
            <person name="Riley R."/>
            <person name="Sandor L."/>
            <person name="Barry K."/>
            <person name="Martinez A.T."/>
            <person name="Xiao Y."/>
            <person name="Gibbons J.G."/>
            <person name="Terashima K."/>
            <person name="Grigoriev I.V."/>
            <person name="Hibbett D.S."/>
        </authorList>
    </citation>
    <scope>NUCLEOTIDE SEQUENCE</scope>
    <source>
        <strain evidence="1">TMI1499</strain>
    </source>
</reference>
<keyword evidence="2" id="KW-1185">Reference proteome</keyword>
<dbReference type="Proteomes" id="UP001163835">
    <property type="component" value="Unassembled WGS sequence"/>
</dbReference>
<proteinExistence type="predicted"/>
<dbReference type="EMBL" id="MU795796">
    <property type="protein sequence ID" value="KAJ3804825.1"/>
    <property type="molecule type" value="Genomic_DNA"/>
</dbReference>